<sequence>MKRVLQSFSLALLVSSSAFAFSDSPEKCPSVESLQAIGISDAIDIDLGWVGLNWSNYYDTQDKWTFGIYVGQVKGKEVAIKKANRLVKSIKSSGGPTPDGYLWACEYQNRQGQPIAMAITPPVNPGDMMRRLVR</sequence>
<dbReference type="EMBL" id="MVJN01000004">
    <property type="protein sequence ID" value="RAP37018.1"/>
    <property type="molecule type" value="Genomic_DNA"/>
</dbReference>
<comment type="caution">
    <text evidence="2">The sequence shown here is derived from an EMBL/GenBank/DDBJ whole genome shotgun (WGS) entry which is preliminary data.</text>
</comment>
<dbReference type="AlphaFoldDB" id="A0A364LK92"/>
<dbReference type="InterPro" id="IPR032540">
    <property type="entry name" value="DUF4949"/>
</dbReference>
<dbReference type="Proteomes" id="UP000249458">
    <property type="component" value="Unassembled WGS sequence"/>
</dbReference>
<evidence type="ECO:0008006" key="4">
    <source>
        <dbReference type="Google" id="ProtNLM"/>
    </source>
</evidence>
<feature type="signal peptide" evidence="1">
    <location>
        <begin position="1"/>
        <end position="20"/>
    </location>
</feature>
<keyword evidence="1" id="KW-0732">Signal</keyword>
<accession>A0A364LK92</accession>
<reference evidence="2 3" key="1">
    <citation type="submission" date="2017-02" db="EMBL/GenBank/DDBJ databases">
        <title>Legionella quilivanii strain from human: case report and whole genome sequencing analysis.</title>
        <authorList>
            <person name="Lalancette C."/>
            <person name="Leduc J.-M."/>
            <person name="Levesque S."/>
            <person name="Fournier E."/>
            <person name="Saoud J."/>
            <person name="Faucher S.P."/>
            <person name="Bernard K."/>
            <person name="Martineau C."/>
            <person name="Longtin J."/>
        </authorList>
    </citation>
    <scope>NUCLEOTIDE SEQUENCE [LARGE SCALE GENOMIC DNA]</scope>
    <source>
        <strain evidence="2 3">ID143958</strain>
    </source>
</reference>
<gene>
    <name evidence="2" type="ORF">B1207_06220</name>
</gene>
<evidence type="ECO:0000313" key="3">
    <source>
        <dbReference type="Proteomes" id="UP000249458"/>
    </source>
</evidence>
<evidence type="ECO:0000313" key="2">
    <source>
        <dbReference type="EMBL" id="RAP37018.1"/>
    </source>
</evidence>
<dbReference type="RefSeq" id="WP_172458151.1">
    <property type="nucleotide sequence ID" value="NZ_MVJN01000004.1"/>
</dbReference>
<dbReference type="Pfam" id="PF16307">
    <property type="entry name" value="DUF4949"/>
    <property type="match status" value="1"/>
</dbReference>
<organism evidence="2 3">
    <name type="scientific">Legionella quinlivanii</name>
    <dbReference type="NCBI Taxonomy" id="45073"/>
    <lineage>
        <taxon>Bacteria</taxon>
        <taxon>Pseudomonadati</taxon>
        <taxon>Pseudomonadota</taxon>
        <taxon>Gammaproteobacteria</taxon>
        <taxon>Legionellales</taxon>
        <taxon>Legionellaceae</taxon>
        <taxon>Legionella</taxon>
    </lineage>
</organism>
<protein>
    <recommendedName>
        <fullName evidence="4">Hemin binding protein Hbp</fullName>
    </recommendedName>
</protein>
<name>A0A364LK92_9GAMM</name>
<proteinExistence type="predicted"/>
<feature type="chain" id="PRO_5016777859" description="Hemin binding protein Hbp" evidence="1">
    <location>
        <begin position="21"/>
        <end position="134"/>
    </location>
</feature>
<evidence type="ECO:0000256" key="1">
    <source>
        <dbReference type="SAM" id="SignalP"/>
    </source>
</evidence>